<evidence type="ECO:0000313" key="2">
    <source>
        <dbReference type="Proteomes" id="UP000187429"/>
    </source>
</evidence>
<gene>
    <name evidence="1" type="ORF">AYI69_g8906</name>
</gene>
<reference evidence="2" key="1">
    <citation type="submission" date="2017-01" db="EMBL/GenBank/DDBJ databases">
        <authorList>
            <person name="Wang Y."/>
            <person name="White M."/>
            <person name="Kvist S."/>
            <person name="Moncalvo J.-M."/>
        </authorList>
    </citation>
    <scope>NUCLEOTIDE SEQUENCE [LARGE SCALE GENOMIC DNA]</scope>
    <source>
        <strain evidence="2">ID-206-W2</strain>
    </source>
</reference>
<dbReference type="AlphaFoldDB" id="A0A1R1XGB8"/>
<evidence type="ECO:0000313" key="1">
    <source>
        <dbReference type="EMBL" id="OMJ13679.1"/>
    </source>
</evidence>
<feature type="non-terminal residue" evidence="1">
    <location>
        <position position="60"/>
    </location>
</feature>
<dbReference type="Proteomes" id="UP000187429">
    <property type="component" value="Unassembled WGS sequence"/>
</dbReference>
<name>A0A1R1XGB8_9FUNG</name>
<dbReference type="EMBL" id="LSSM01004986">
    <property type="protein sequence ID" value="OMJ13679.1"/>
    <property type="molecule type" value="Genomic_DNA"/>
</dbReference>
<organism evidence="1 2">
    <name type="scientific">Smittium culicis</name>
    <dbReference type="NCBI Taxonomy" id="133412"/>
    <lineage>
        <taxon>Eukaryota</taxon>
        <taxon>Fungi</taxon>
        <taxon>Fungi incertae sedis</taxon>
        <taxon>Zoopagomycota</taxon>
        <taxon>Kickxellomycotina</taxon>
        <taxon>Harpellomycetes</taxon>
        <taxon>Harpellales</taxon>
        <taxon>Legeriomycetaceae</taxon>
        <taxon>Smittium</taxon>
    </lineage>
</organism>
<comment type="caution">
    <text evidence="1">The sequence shown here is derived from an EMBL/GenBank/DDBJ whole genome shotgun (WGS) entry which is preliminary data.</text>
</comment>
<proteinExistence type="predicted"/>
<sequence>MSLQLTLADNFEHSRNAPDNFLWREYVSSGGGVKRSLIIVGIFDLTLLVTSWLPKWYWPG</sequence>
<keyword evidence="2" id="KW-1185">Reference proteome</keyword>
<protein>
    <submittedName>
        <fullName evidence="1">Uncharacterized protein</fullName>
    </submittedName>
</protein>
<accession>A0A1R1XGB8</accession>